<name>A0A399RMB8_9PROT</name>
<accession>A0A399RMB8</accession>
<dbReference type="Proteomes" id="UP000265845">
    <property type="component" value="Unassembled WGS sequence"/>
</dbReference>
<evidence type="ECO:0000313" key="4">
    <source>
        <dbReference type="EMBL" id="RIJ31127.1"/>
    </source>
</evidence>
<dbReference type="SUPFAM" id="SSF74653">
    <property type="entry name" value="TolA/TonB C-terminal domain"/>
    <property type="match status" value="1"/>
</dbReference>
<feature type="region of interest" description="Disordered" evidence="1">
    <location>
        <begin position="257"/>
        <end position="276"/>
    </location>
</feature>
<comment type="caution">
    <text evidence="4">The sequence shown here is derived from an EMBL/GenBank/DDBJ whole genome shotgun (WGS) entry which is preliminary data.</text>
</comment>
<sequence length="341" mass="37514">MPLNSVRLLALSATATFVLSAPATAQIMKPEACDSTEASKHATRKIEGWYKDAGRALRANQDVLKILQKIEEEYAKDRYDCSDRNAFYGASLFIGAKSKTPSVKAHALGVIVQSTTYDDGSDKVSNMYSLIHAFEVSRDFSALAALAARELPAAPDGLKTRLANIHATSLADQGQYDEALNTLLPVLNTAAKRRDRNPFHLAIALAQELGDAEVERLVREKAGTTFTALRMPAPHPLAGDDLLETLIMRNAGVLHETRPTRHPVPSYPNGPANRGEEGECNVFMDVDTEGRPYNIEAECTDDAFRRASEKAIEDVRFEPLVIDGAVYEQFGVMYPLEYRTE</sequence>
<organism evidence="4 5">
    <name type="scientific">Henriciella algicola</name>
    <dbReference type="NCBI Taxonomy" id="1608422"/>
    <lineage>
        <taxon>Bacteria</taxon>
        <taxon>Pseudomonadati</taxon>
        <taxon>Pseudomonadota</taxon>
        <taxon>Alphaproteobacteria</taxon>
        <taxon>Hyphomonadales</taxon>
        <taxon>Hyphomonadaceae</taxon>
        <taxon>Henriciella</taxon>
    </lineage>
</organism>
<dbReference type="PROSITE" id="PS52015">
    <property type="entry name" value="TONB_CTD"/>
    <property type="match status" value="1"/>
</dbReference>
<feature type="signal peptide" evidence="2">
    <location>
        <begin position="1"/>
        <end position="25"/>
    </location>
</feature>
<dbReference type="InterPro" id="IPR037682">
    <property type="entry name" value="TonB_C"/>
</dbReference>
<feature type="domain" description="TonB C-terminal" evidence="3">
    <location>
        <begin position="252"/>
        <end position="341"/>
    </location>
</feature>
<evidence type="ECO:0000256" key="2">
    <source>
        <dbReference type="SAM" id="SignalP"/>
    </source>
</evidence>
<dbReference type="EMBL" id="QWGA01000003">
    <property type="protein sequence ID" value="RIJ31127.1"/>
    <property type="molecule type" value="Genomic_DNA"/>
</dbReference>
<proteinExistence type="predicted"/>
<dbReference type="Gene3D" id="3.30.1150.10">
    <property type="match status" value="1"/>
</dbReference>
<dbReference type="AlphaFoldDB" id="A0A399RMB8"/>
<gene>
    <name evidence="4" type="ORF">D1222_02345</name>
</gene>
<evidence type="ECO:0000259" key="3">
    <source>
        <dbReference type="PROSITE" id="PS52015"/>
    </source>
</evidence>
<dbReference type="OrthoDB" id="7630804at2"/>
<feature type="chain" id="PRO_5017251912" description="TonB C-terminal domain-containing protein" evidence="2">
    <location>
        <begin position="26"/>
        <end position="341"/>
    </location>
</feature>
<reference evidence="4 5" key="1">
    <citation type="submission" date="2018-08" db="EMBL/GenBank/DDBJ databases">
        <title>Henriciella mobilis sp. nov., isolated from seawater.</title>
        <authorList>
            <person name="Cheng H."/>
            <person name="Wu Y.-H."/>
            <person name="Xu X.-W."/>
            <person name="Guo L.-L."/>
        </authorList>
    </citation>
    <scope>NUCLEOTIDE SEQUENCE [LARGE SCALE GENOMIC DNA]</scope>
    <source>
        <strain evidence="4 5">CCUG67844</strain>
    </source>
</reference>
<evidence type="ECO:0000256" key="1">
    <source>
        <dbReference type="SAM" id="MobiDB-lite"/>
    </source>
</evidence>
<keyword evidence="2" id="KW-0732">Signal</keyword>
<dbReference type="RefSeq" id="WP_119452627.1">
    <property type="nucleotide sequence ID" value="NZ_QWGA01000003.1"/>
</dbReference>
<evidence type="ECO:0000313" key="5">
    <source>
        <dbReference type="Proteomes" id="UP000265845"/>
    </source>
</evidence>
<dbReference type="GO" id="GO:0055085">
    <property type="term" value="P:transmembrane transport"/>
    <property type="evidence" value="ECO:0007669"/>
    <property type="project" value="InterPro"/>
</dbReference>
<protein>
    <recommendedName>
        <fullName evidence="3">TonB C-terminal domain-containing protein</fullName>
    </recommendedName>
</protein>
<keyword evidence="5" id="KW-1185">Reference proteome</keyword>